<dbReference type="EMBL" id="BGPR01001223">
    <property type="protein sequence ID" value="GBM48672.1"/>
    <property type="molecule type" value="Genomic_DNA"/>
</dbReference>
<sequence>MLECNLGCQIVRRNSHFSNNIKLDIHKESGALLSKTLHQCKTPMKIGVVRGKVWKSKFVRIPFGALGNKIDYPGEGERVCLTKAKTVNCRPWGRESAEIGAGRVVPF</sequence>
<keyword evidence="2" id="KW-1185">Reference proteome</keyword>
<evidence type="ECO:0000313" key="1">
    <source>
        <dbReference type="EMBL" id="GBM48672.1"/>
    </source>
</evidence>
<gene>
    <name evidence="1" type="ORF">AVEN_150233_1</name>
</gene>
<name>A0A4Y2G4A3_ARAVE</name>
<organism evidence="1 2">
    <name type="scientific">Araneus ventricosus</name>
    <name type="common">Orbweaver spider</name>
    <name type="synonym">Epeira ventricosa</name>
    <dbReference type="NCBI Taxonomy" id="182803"/>
    <lineage>
        <taxon>Eukaryota</taxon>
        <taxon>Metazoa</taxon>
        <taxon>Ecdysozoa</taxon>
        <taxon>Arthropoda</taxon>
        <taxon>Chelicerata</taxon>
        <taxon>Arachnida</taxon>
        <taxon>Araneae</taxon>
        <taxon>Araneomorphae</taxon>
        <taxon>Entelegynae</taxon>
        <taxon>Araneoidea</taxon>
        <taxon>Araneidae</taxon>
        <taxon>Araneus</taxon>
    </lineage>
</organism>
<reference evidence="1 2" key="1">
    <citation type="journal article" date="2019" name="Sci. Rep.">
        <title>Orb-weaving spider Araneus ventricosus genome elucidates the spidroin gene catalogue.</title>
        <authorList>
            <person name="Kono N."/>
            <person name="Nakamura H."/>
            <person name="Ohtoshi R."/>
            <person name="Moran D.A.P."/>
            <person name="Shinohara A."/>
            <person name="Yoshida Y."/>
            <person name="Fujiwara M."/>
            <person name="Mori M."/>
            <person name="Tomita M."/>
            <person name="Arakawa K."/>
        </authorList>
    </citation>
    <scope>NUCLEOTIDE SEQUENCE [LARGE SCALE GENOMIC DNA]</scope>
</reference>
<evidence type="ECO:0000313" key="2">
    <source>
        <dbReference type="Proteomes" id="UP000499080"/>
    </source>
</evidence>
<accession>A0A4Y2G4A3</accession>
<comment type="caution">
    <text evidence="1">The sequence shown here is derived from an EMBL/GenBank/DDBJ whole genome shotgun (WGS) entry which is preliminary data.</text>
</comment>
<proteinExistence type="predicted"/>
<dbReference type="AlphaFoldDB" id="A0A4Y2G4A3"/>
<dbReference type="Proteomes" id="UP000499080">
    <property type="component" value="Unassembled WGS sequence"/>
</dbReference>
<protein>
    <submittedName>
        <fullName evidence="1">Uncharacterized protein</fullName>
    </submittedName>
</protein>